<dbReference type="PANTHER" id="PTHR30329">
    <property type="entry name" value="STATOR ELEMENT OF FLAGELLAR MOTOR COMPLEX"/>
    <property type="match status" value="1"/>
</dbReference>
<evidence type="ECO:0000256" key="6">
    <source>
        <dbReference type="SAM" id="MobiDB-lite"/>
    </source>
</evidence>
<feature type="domain" description="OmpA-like" evidence="7">
    <location>
        <begin position="193"/>
        <end position="307"/>
    </location>
</feature>
<dbReference type="PROSITE" id="PS51123">
    <property type="entry name" value="OMPA_2"/>
    <property type="match status" value="1"/>
</dbReference>
<dbReference type="InterPro" id="IPR050330">
    <property type="entry name" value="Bact_OuterMem_StrucFunc"/>
</dbReference>
<feature type="region of interest" description="Disordered" evidence="6">
    <location>
        <begin position="287"/>
        <end position="307"/>
    </location>
</feature>
<protein>
    <submittedName>
        <fullName evidence="8">OmpA family protein</fullName>
    </submittedName>
</protein>
<keyword evidence="2" id="KW-0732">Signal</keyword>
<accession>A0ABY6GY57</accession>
<reference evidence="8" key="1">
    <citation type="submission" date="2022-10" db="EMBL/GenBank/DDBJ databases">
        <title>Completed Genome Sequence of two octocoral isolated bacterium, Endozoicomonas euniceicola EF212T and Endozoicomonas gorgoniicola PS125T.</title>
        <authorList>
            <person name="Chiou Y.-J."/>
            <person name="Chen Y.-H."/>
        </authorList>
    </citation>
    <scope>NUCLEOTIDE SEQUENCE</scope>
    <source>
        <strain evidence="8">EF212</strain>
    </source>
</reference>
<dbReference type="Proteomes" id="UP001163255">
    <property type="component" value="Chromosome"/>
</dbReference>
<dbReference type="PANTHER" id="PTHR30329:SF21">
    <property type="entry name" value="LIPOPROTEIN YIAD-RELATED"/>
    <property type="match status" value="1"/>
</dbReference>
<evidence type="ECO:0000256" key="1">
    <source>
        <dbReference type="ARBA" id="ARBA00004442"/>
    </source>
</evidence>
<evidence type="ECO:0000259" key="7">
    <source>
        <dbReference type="PROSITE" id="PS51123"/>
    </source>
</evidence>
<evidence type="ECO:0000256" key="4">
    <source>
        <dbReference type="ARBA" id="ARBA00023237"/>
    </source>
</evidence>
<dbReference type="InterPro" id="IPR036737">
    <property type="entry name" value="OmpA-like_sf"/>
</dbReference>
<evidence type="ECO:0000256" key="5">
    <source>
        <dbReference type="PROSITE-ProRule" id="PRU00473"/>
    </source>
</evidence>
<keyword evidence="3 5" id="KW-0472">Membrane</keyword>
<dbReference type="SUPFAM" id="SSF103088">
    <property type="entry name" value="OmpA-like"/>
    <property type="match status" value="1"/>
</dbReference>
<dbReference type="InterPro" id="IPR028974">
    <property type="entry name" value="TSP_type-3_rpt"/>
</dbReference>
<dbReference type="InterPro" id="IPR006664">
    <property type="entry name" value="OMP_bac"/>
</dbReference>
<dbReference type="Gene3D" id="4.10.1080.10">
    <property type="entry name" value="TSP type-3 repeat"/>
    <property type="match status" value="1"/>
</dbReference>
<evidence type="ECO:0000256" key="2">
    <source>
        <dbReference type="ARBA" id="ARBA00022729"/>
    </source>
</evidence>
<dbReference type="CDD" id="cd07185">
    <property type="entry name" value="OmpA_C-like"/>
    <property type="match status" value="1"/>
</dbReference>
<dbReference type="EMBL" id="CP103300">
    <property type="protein sequence ID" value="UYM16976.1"/>
    <property type="molecule type" value="Genomic_DNA"/>
</dbReference>
<dbReference type="InterPro" id="IPR003367">
    <property type="entry name" value="Thrombospondin_3-like_rpt"/>
</dbReference>
<dbReference type="SUPFAM" id="SSF103647">
    <property type="entry name" value="TSP type-3 repeat"/>
    <property type="match status" value="2"/>
</dbReference>
<dbReference type="PRINTS" id="PR01021">
    <property type="entry name" value="OMPADOMAIN"/>
</dbReference>
<dbReference type="InterPro" id="IPR006665">
    <property type="entry name" value="OmpA-like"/>
</dbReference>
<sequence length="307" mass="32143">MSSPRSFSGVLTLVLFSIMISGCATDGSIKRWGQCALIGGGSGGILGAALEGGTAAAGGAAVGALLGGLLCAFTDKDSDGDGVTDRNDLCKNTPPGVEVGKSGCPLDSDNDGVPDYQDQCPNTPAGMIVNEHGCPDSDGDGVADNMDQCPDTPAGVMVDDKGCPMDSDNDGVPDDLDRCPNTMNGAPVDRQGCYRKVSENLGEIHFRFDEKDLDDPSRQFLNNVAQKMKDNPDLKLRVYGYTDNSGEPAHNIDLSQSRADSVRDYLVTQGISSDRIKPMAGGVILEHNDTSAGRASNRKASLYTGEE</sequence>
<name>A0ABY6GY57_9GAMM</name>
<comment type="subcellular location">
    <subcellularLocation>
        <location evidence="1">Cell outer membrane</location>
    </subcellularLocation>
</comment>
<evidence type="ECO:0000313" key="8">
    <source>
        <dbReference type="EMBL" id="UYM16976.1"/>
    </source>
</evidence>
<keyword evidence="9" id="KW-1185">Reference proteome</keyword>
<proteinExistence type="predicted"/>
<dbReference type="Gene3D" id="3.30.1330.60">
    <property type="entry name" value="OmpA-like domain"/>
    <property type="match status" value="1"/>
</dbReference>
<evidence type="ECO:0000313" key="9">
    <source>
        <dbReference type="Proteomes" id="UP001163255"/>
    </source>
</evidence>
<organism evidence="8 9">
    <name type="scientific">Endozoicomonas euniceicola</name>
    <dbReference type="NCBI Taxonomy" id="1234143"/>
    <lineage>
        <taxon>Bacteria</taxon>
        <taxon>Pseudomonadati</taxon>
        <taxon>Pseudomonadota</taxon>
        <taxon>Gammaproteobacteria</taxon>
        <taxon>Oceanospirillales</taxon>
        <taxon>Endozoicomonadaceae</taxon>
        <taxon>Endozoicomonas</taxon>
    </lineage>
</organism>
<gene>
    <name evidence="8" type="ORF">NX720_03360</name>
</gene>
<keyword evidence="4" id="KW-0998">Cell outer membrane</keyword>
<dbReference type="Pfam" id="PF00691">
    <property type="entry name" value="OmpA"/>
    <property type="match status" value="1"/>
</dbReference>
<dbReference type="Pfam" id="PF02412">
    <property type="entry name" value="TSP_3"/>
    <property type="match status" value="4"/>
</dbReference>
<dbReference type="RefSeq" id="WP_262599369.1">
    <property type="nucleotide sequence ID" value="NZ_CP103300.1"/>
</dbReference>
<evidence type="ECO:0000256" key="3">
    <source>
        <dbReference type="ARBA" id="ARBA00023136"/>
    </source>
</evidence>
<dbReference type="PROSITE" id="PS51257">
    <property type="entry name" value="PROKAR_LIPOPROTEIN"/>
    <property type="match status" value="1"/>
</dbReference>